<dbReference type="InterPro" id="IPR038555">
    <property type="entry name" value="Zincin_1_sf"/>
</dbReference>
<dbReference type="RefSeq" id="WP_168089336.1">
    <property type="nucleotide sequence ID" value="NZ_BHZH01000095.1"/>
</dbReference>
<dbReference type="CDD" id="cd12954">
    <property type="entry name" value="MMP_TTHA0227_like_1"/>
    <property type="match status" value="1"/>
</dbReference>
<evidence type="ECO:0000313" key="2">
    <source>
        <dbReference type="EMBL" id="NJQ16615.1"/>
    </source>
</evidence>
<dbReference type="Gene3D" id="3.30.2010.20">
    <property type="match status" value="1"/>
</dbReference>
<dbReference type="EMBL" id="JAAVJC010000173">
    <property type="protein sequence ID" value="NJQ16615.1"/>
    <property type="molecule type" value="Genomic_DNA"/>
</dbReference>
<proteinExistence type="predicted"/>
<dbReference type="InterPro" id="IPR010428">
    <property type="entry name" value="Zincin_1"/>
</dbReference>
<sequence>MSDPSASPTAGRPPGASAHRHRDRHGRGIRGPLAPPQVPLAASRAEAFDGLVLDSADRLRRRLPQLGRVDFEVHEVPDGASGEDAEPVPLGRAVPEKGDHPARIVVYRRPVELRARGRDDRAALVHEVVVEQAAELLGLAPEAVDPRYGQD</sequence>
<keyword evidence="3" id="KW-1185">Reference proteome</keyword>
<feature type="compositionally biased region" description="Basic residues" evidence="1">
    <location>
        <begin position="18"/>
        <end position="28"/>
    </location>
</feature>
<accession>A0ABX1CFK1</accession>
<feature type="region of interest" description="Disordered" evidence="1">
    <location>
        <begin position="1"/>
        <end position="38"/>
    </location>
</feature>
<dbReference type="SUPFAM" id="SSF55486">
    <property type="entry name" value="Metalloproteases ('zincins'), catalytic domain"/>
    <property type="match status" value="1"/>
</dbReference>
<evidence type="ECO:0000313" key="3">
    <source>
        <dbReference type="Proteomes" id="UP000727056"/>
    </source>
</evidence>
<dbReference type="Proteomes" id="UP000727056">
    <property type="component" value="Unassembled WGS sequence"/>
</dbReference>
<feature type="region of interest" description="Disordered" evidence="1">
    <location>
        <begin position="74"/>
        <end position="96"/>
    </location>
</feature>
<dbReference type="Pfam" id="PF06262">
    <property type="entry name" value="Zincin_1"/>
    <property type="match status" value="1"/>
</dbReference>
<comment type="caution">
    <text evidence="2">The sequence shown here is derived from an EMBL/GenBank/DDBJ whole genome shotgun (WGS) entry which is preliminary data.</text>
</comment>
<organism evidence="2 3">
    <name type="scientific">Streptomyces bohaiensis</name>
    <dbReference type="NCBI Taxonomy" id="1431344"/>
    <lineage>
        <taxon>Bacteria</taxon>
        <taxon>Bacillati</taxon>
        <taxon>Actinomycetota</taxon>
        <taxon>Actinomycetes</taxon>
        <taxon>Kitasatosporales</taxon>
        <taxon>Streptomycetaceae</taxon>
        <taxon>Streptomyces</taxon>
    </lineage>
</organism>
<gene>
    <name evidence="2" type="ORF">HCN52_17155</name>
</gene>
<evidence type="ECO:0000256" key="1">
    <source>
        <dbReference type="SAM" id="MobiDB-lite"/>
    </source>
</evidence>
<reference evidence="2 3" key="1">
    <citation type="submission" date="2020-03" db="EMBL/GenBank/DDBJ databases">
        <title>Draft genome of Streptomyces sp. ventii, isolated from the Axial Seamount in the Pacific Ocean, and resequencing of the two type strains Streptomyces lonarensis strain NCL 716 and Streptomyces bohaiensis strain 11A07.</title>
        <authorList>
            <person name="Loughran R.M."/>
            <person name="Pfannmuller K.M."/>
            <person name="Wasson B.J."/>
            <person name="Deadmond M.C."/>
            <person name="Paddock B.E."/>
            <person name="Koyack M.J."/>
            <person name="Gallegos D.A."/>
            <person name="Mitchell E.A."/>
            <person name="Ushijima B."/>
            <person name="Saw J.H."/>
            <person name="Mcphail K.L."/>
            <person name="Videau P."/>
        </authorList>
    </citation>
    <scope>NUCLEOTIDE SEQUENCE [LARGE SCALE GENOMIC DNA]</scope>
    <source>
        <strain evidence="2 3">11A07</strain>
    </source>
</reference>
<name>A0ABX1CFK1_9ACTN</name>
<protein>
    <submittedName>
        <fullName evidence="2">Metallopeptidase family protein</fullName>
    </submittedName>
</protein>